<reference evidence="3 4" key="1">
    <citation type="submission" date="2018-04" db="EMBL/GenBank/DDBJ databases">
        <title>Genome of Nocardioides gansuensis WSJ-1.</title>
        <authorList>
            <person name="Wu S."/>
            <person name="Wang G."/>
        </authorList>
    </citation>
    <scope>NUCLEOTIDE SEQUENCE [LARGE SCALE GENOMIC DNA]</scope>
    <source>
        <strain evidence="3 4">WSJ-1</strain>
    </source>
</reference>
<accession>A0A2T8FFI0</accession>
<feature type="domain" description="Thioredoxin" evidence="2">
    <location>
        <begin position="46"/>
        <end position="160"/>
    </location>
</feature>
<dbReference type="CDD" id="cd02947">
    <property type="entry name" value="TRX_family"/>
    <property type="match status" value="1"/>
</dbReference>
<evidence type="ECO:0000313" key="3">
    <source>
        <dbReference type="EMBL" id="PVG84464.1"/>
    </source>
</evidence>
<evidence type="ECO:0000313" key="4">
    <source>
        <dbReference type="Proteomes" id="UP000246018"/>
    </source>
</evidence>
<dbReference type="Pfam" id="PF00085">
    <property type="entry name" value="Thioredoxin"/>
    <property type="match status" value="1"/>
</dbReference>
<sequence length="161" mass="16489">MATGAWVLLAAIALALAIGLWRAATYGRFRGTHRVKGGSAPARDQPGAGESVPDAPAPAAEAVTEVGAVLGERATLLQFSSAFCAPCRATRRVLGDVAASVDGVAHVEVDAEHHLEVVRRLGVVRTPTTLVLDAAGREVARATGAPRKEQVLAAVAQAVSP</sequence>
<organism evidence="3 4">
    <name type="scientific">Nocardioides gansuensis</name>
    <dbReference type="NCBI Taxonomy" id="2138300"/>
    <lineage>
        <taxon>Bacteria</taxon>
        <taxon>Bacillati</taxon>
        <taxon>Actinomycetota</taxon>
        <taxon>Actinomycetes</taxon>
        <taxon>Propionibacteriales</taxon>
        <taxon>Nocardioidaceae</taxon>
        <taxon>Nocardioides</taxon>
    </lineage>
</organism>
<dbReference type="InterPro" id="IPR036249">
    <property type="entry name" value="Thioredoxin-like_sf"/>
</dbReference>
<dbReference type="Gene3D" id="3.40.30.10">
    <property type="entry name" value="Glutaredoxin"/>
    <property type="match status" value="1"/>
</dbReference>
<gene>
    <name evidence="3" type="ORF">DDE18_02310</name>
</gene>
<dbReference type="AlphaFoldDB" id="A0A2T8FFI0"/>
<dbReference type="OrthoDB" id="1495530at2"/>
<keyword evidence="4" id="KW-1185">Reference proteome</keyword>
<dbReference type="PROSITE" id="PS51352">
    <property type="entry name" value="THIOREDOXIN_2"/>
    <property type="match status" value="1"/>
</dbReference>
<protein>
    <submittedName>
        <fullName evidence="3">Thioredoxin</fullName>
    </submittedName>
</protein>
<evidence type="ECO:0000259" key="2">
    <source>
        <dbReference type="PROSITE" id="PS51352"/>
    </source>
</evidence>
<dbReference type="SUPFAM" id="SSF52833">
    <property type="entry name" value="Thioredoxin-like"/>
    <property type="match status" value="1"/>
</dbReference>
<proteinExistence type="predicted"/>
<comment type="caution">
    <text evidence="3">The sequence shown here is derived from an EMBL/GenBank/DDBJ whole genome shotgun (WGS) entry which is preliminary data.</text>
</comment>
<dbReference type="Proteomes" id="UP000246018">
    <property type="component" value="Unassembled WGS sequence"/>
</dbReference>
<feature type="region of interest" description="Disordered" evidence="1">
    <location>
        <begin position="35"/>
        <end position="57"/>
    </location>
</feature>
<name>A0A2T8FFI0_9ACTN</name>
<dbReference type="RefSeq" id="WP_116570596.1">
    <property type="nucleotide sequence ID" value="NZ_QDGZ01000001.1"/>
</dbReference>
<dbReference type="InterPro" id="IPR013766">
    <property type="entry name" value="Thioredoxin_domain"/>
</dbReference>
<dbReference type="EMBL" id="QDGZ01000001">
    <property type="protein sequence ID" value="PVG84464.1"/>
    <property type="molecule type" value="Genomic_DNA"/>
</dbReference>
<evidence type="ECO:0000256" key="1">
    <source>
        <dbReference type="SAM" id="MobiDB-lite"/>
    </source>
</evidence>